<dbReference type="GO" id="GO:0003723">
    <property type="term" value="F:RNA binding"/>
    <property type="evidence" value="ECO:0007669"/>
    <property type="project" value="UniProtKB-KW"/>
</dbReference>
<evidence type="ECO:0000256" key="4">
    <source>
        <dbReference type="ARBA" id="ARBA00022517"/>
    </source>
</evidence>
<evidence type="ECO:0000256" key="8">
    <source>
        <dbReference type="ARBA" id="ARBA00023242"/>
    </source>
</evidence>
<dbReference type="InterPro" id="IPR009000">
    <property type="entry name" value="Transl_B-barrel_sf"/>
</dbReference>
<protein>
    <recommendedName>
        <fullName evidence="3">H/ACA ribonucleoprotein complex non-core subunit NAF1</fullName>
    </recommendedName>
</protein>
<feature type="region of interest" description="Disordered" evidence="11">
    <location>
        <begin position="1"/>
        <end position="155"/>
    </location>
</feature>
<dbReference type="SUPFAM" id="SSF50447">
    <property type="entry name" value="Translation proteins"/>
    <property type="match status" value="1"/>
</dbReference>
<evidence type="ECO:0000256" key="6">
    <source>
        <dbReference type="ARBA" id="ARBA00022553"/>
    </source>
</evidence>
<evidence type="ECO:0000256" key="3">
    <source>
        <dbReference type="ARBA" id="ARBA00021438"/>
    </source>
</evidence>
<dbReference type="AlphaFoldDB" id="A0A9D3X0B9"/>
<evidence type="ECO:0000313" key="12">
    <source>
        <dbReference type="EMBL" id="KAH1170486.1"/>
    </source>
</evidence>
<keyword evidence="5" id="KW-0698">rRNA processing</keyword>
<dbReference type="Pfam" id="PF04410">
    <property type="entry name" value="Gar1"/>
    <property type="match status" value="1"/>
</dbReference>
<feature type="compositionally biased region" description="Polar residues" evidence="11">
    <location>
        <begin position="124"/>
        <end position="136"/>
    </location>
</feature>
<comment type="caution">
    <text evidence="12">The sequence shown here is derived from an EMBL/GenBank/DDBJ whole genome shotgun (WGS) entry which is preliminary data.</text>
</comment>
<dbReference type="GO" id="GO:0001522">
    <property type="term" value="P:pseudouridine synthesis"/>
    <property type="evidence" value="ECO:0007669"/>
    <property type="project" value="InterPro"/>
</dbReference>
<evidence type="ECO:0000256" key="10">
    <source>
        <dbReference type="ARBA" id="ARBA00063185"/>
    </source>
</evidence>
<keyword evidence="4" id="KW-0690">Ribosome biogenesis</keyword>
<feature type="compositionally biased region" description="Low complexity" evidence="11">
    <location>
        <begin position="70"/>
        <end position="90"/>
    </location>
</feature>
<feature type="compositionally biased region" description="Low complexity" evidence="11">
    <location>
        <begin position="106"/>
        <end position="122"/>
    </location>
</feature>
<proteinExistence type="inferred from homology"/>
<comment type="similarity">
    <text evidence="2">Belongs to the NAF1 family.</text>
</comment>
<dbReference type="EMBL" id="JAHDVG010000484">
    <property type="protein sequence ID" value="KAH1170486.1"/>
    <property type="molecule type" value="Genomic_DNA"/>
</dbReference>
<name>A0A9D3X0B9_9SAUR</name>
<dbReference type="InterPro" id="IPR040309">
    <property type="entry name" value="Naf1"/>
</dbReference>
<dbReference type="GO" id="GO:0005634">
    <property type="term" value="C:nucleus"/>
    <property type="evidence" value="ECO:0007669"/>
    <property type="project" value="UniProtKB-SubCell"/>
</dbReference>
<evidence type="ECO:0000256" key="7">
    <source>
        <dbReference type="ARBA" id="ARBA00022884"/>
    </source>
</evidence>
<dbReference type="PANTHER" id="PTHR31633:SF1">
    <property type="entry name" value="H_ACA RIBONUCLEOPROTEIN COMPLEX NON-CORE SUBUNIT NAF1"/>
    <property type="match status" value="1"/>
</dbReference>
<evidence type="ECO:0000256" key="11">
    <source>
        <dbReference type="SAM" id="MobiDB-lite"/>
    </source>
</evidence>
<dbReference type="InterPro" id="IPR007504">
    <property type="entry name" value="H/ACA_rnp_Gar1/Naf1"/>
</dbReference>
<dbReference type="Gene3D" id="2.40.10.230">
    <property type="entry name" value="Probable tRNA pseudouridine synthase domain"/>
    <property type="match status" value="1"/>
</dbReference>
<dbReference type="GO" id="GO:0006364">
    <property type="term" value="P:rRNA processing"/>
    <property type="evidence" value="ECO:0007669"/>
    <property type="project" value="UniProtKB-KW"/>
</dbReference>
<feature type="compositionally biased region" description="Basic and acidic residues" evidence="11">
    <location>
        <begin position="264"/>
        <end position="274"/>
    </location>
</feature>
<feature type="compositionally biased region" description="Low complexity" evidence="11">
    <location>
        <begin position="22"/>
        <end position="31"/>
    </location>
</feature>
<evidence type="ECO:0000256" key="1">
    <source>
        <dbReference type="ARBA" id="ARBA00004123"/>
    </source>
</evidence>
<dbReference type="PANTHER" id="PTHR31633">
    <property type="entry name" value="H/ACA RIBONUCLEOPROTEIN COMPLEX NON-CORE SUBUNIT NAF1"/>
    <property type="match status" value="1"/>
</dbReference>
<comment type="subcellular location">
    <subcellularLocation>
        <location evidence="1">Nucleus</location>
    </subcellularLocation>
</comment>
<organism evidence="12 13">
    <name type="scientific">Mauremys mutica</name>
    <name type="common">yellowpond turtle</name>
    <dbReference type="NCBI Taxonomy" id="74926"/>
    <lineage>
        <taxon>Eukaryota</taxon>
        <taxon>Metazoa</taxon>
        <taxon>Chordata</taxon>
        <taxon>Craniata</taxon>
        <taxon>Vertebrata</taxon>
        <taxon>Euteleostomi</taxon>
        <taxon>Archelosauria</taxon>
        <taxon>Testudinata</taxon>
        <taxon>Testudines</taxon>
        <taxon>Cryptodira</taxon>
        <taxon>Durocryptodira</taxon>
        <taxon>Testudinoidea</taxon>
        <taxon>Geoemydidae</taxon>
        <taxon>Geoemydinae</taxon>
        <taxon>Mauremys</taxon>
    </lineage>
</organism>
<evidence type="ECO:0000256" key="2">
    <source>
        <dbReference type="ARBA" id="ARBA00009801"/>
    </source>
</evidence>
<comment type="function">
    <text evidence="9">RNA-binding protein required for the maturation of box H/ACA snoRNPs complex and ribosome biogenesis. During assembly of the H/ACA snoRNPs complex, it associates with the complex and disappears during maturation of the complex and is replaced by NOLA1/GAR1 to yield mature H/ACA snoRNPs complex. Probably competes with NOLA1/GAR1 for binding with DKC1/NOLA4.</text>
</comment>
<dbReference type="GO" id="GO:0005732">
    <property type="term" value="C:sno(s)RNA-containing ribonucleoprotein complex"/>
    <property type="evidence" value="ECO:0007669"/>
    <property type="project" value="InterPro"/>
</dbReference>
<sequence>MEVVEQLETLKFDNGLGSPSTAGPQPGQEEPAGGEEPGQEEPAGGEEPGQEEPAGGEEPGQEEPAGGEEPGQASAPAAGGAPGARGPQEEQPGEGSADSDSDTDSDSSSSVSSSSCSLSIGSVESDSQQNGNNTSYHVKPKDELPLEQGPPPVDDLTIILPEDVELKPFGTVSSIIEQLVIIESLKGLPPVNEESIIFKGDRHAAGKIYEIFGPVLHPFYVLLFNSPEHIEAKGINIQDTVYFAPSVEDFTQYIFTEKLKQEKGSDASWQHDQEPPPEALDFSDDETERQRKQKKKKAPNQERKKPKSEVNESNGGHQQRMVHLRIPGTSEDLALSLPKQEINRSELMASIHWILWWITGIRPSLMLLKEREGEEESLLLSQQSPAQVSTMPAQSSAMVLLEFETLASSVISVLHRGSVSLRHLRGFRLIVTVSRRVTIPCQFPELSRSLCYKESAVVIKQTMKQDNQLAYTVAIPPGLLANLILATALSTGLNGNGAT</sequence>
<evidence type="ECO:0000256" key="9">
    <source>
        <dbReference type="ARBA" id="ARBA00057529"/>
    </source>
</evidence>
<evidence type="ECO:0000256" key="5">
    <source>
        <dbReference type="ARBA" id="ARBA00022552"/>
    </source>
</evidence>
<keyword evidence="13" id="KW-1185">Reference proteome</keyword>
<comment type="subunit">
    <text evidence="10">During assembly of the complex, component of the small nucleolar ribonucleoprotein particles containing H/ACA-type snoRNAs (H/ACA snoRNPs) which contains NOLA2/NHP2, NOLA3/NOP10, NAF1 and DKC1/NOLA4. Interacts directly with DKC1/NOLA4.</text>
</comment>
<feature type="region of interest" description="Disordered" evidence="11">
    <location>
        <begin position="264"/>
        <end position="319"/>
    </location>
</feature>
<reference evidence="12" key="1">
    <citation type="submission" date="2021-09" db="EMBL/GenBank/DDBJ databases">
        <title>The genome of Mauremys mutica provides insights into the evolution of semi-aquatic lifestyle.</title>
        <authorList>
            <person name="Gong S."/>
            <person name="Gao Y."/>
        </authorList>
    </citation>
    <scope>NUCLEOTIDE SEQUENCE</scope>
    <source>
        <strain evidence="12">MM-2020</strain>
        <tissue evidence="12">Muscle</tissue>
    </source>
</reference>
<accession>A0A9D3X0B9</accession>
<keyword evidence="8" id="KW-0539">Nucleus</keyword>
<keyword evidence="6" id="KW-0597">Phosphoprotein</keyword>
<evidence type="ECO:0000313" key="13">
    <source>
        <dbReference type="Proteomes" id="UP000827986"/>
    </source>
</evidence>
<dbReference type="Proteomes" id="UP000827986">
    <property type="component" value="Unassembled WGS sequence"/>
</dbReference>
<dbReference type="InterPro" id="IPR038664">
    <property type="entry name" value="Gar1/Naf1_Cbf5-bd_sf"/>
</dbReference>
<feature type="compositionally biased region" description="Basic and acidic residues" evidence="11">
    <location>
        <begin position="299"/>
        <end position="310"/>
    </location>
</feature>
<gene>
    <name evidence="12" type="ORF">KIL84_001471</name>
</gene>
<dbReference type="GO" id="GO:0043489">
    <property type="term" value="P:RNA stabilization"/>
    <property type="evidence" value="ECO:0007669"/>
    <property type="project" value="UniProtKB-ARBA"/>
</dbReference>
<dbReference type="FunFam" id="2.40.10.230:FF:000002">
    <property type="entry name" value="H/ACA ribonucleoprotein complex non-core subunit NAF1"/>
    <property type="match status" value="1"/>
</dbReference>
<keyword evidence="7" id="KW-0694">RNA-binding</keyword>
<dbReference type="GO" id="GO:0000493">
    <property type="term" value="P:box H/ACA snoRNP assembly"/>
    <property type="evidence" value="ECO:0007669"/>
    <property type="project" value="InterPro"/>
</dbReference>